<dbReference type="InterPro" id="IPR029058">
    <property type="entry name" value="AB_hydrolase_fold"/>
</dbReference>
<feature type="non-terminal residue" evidence="2">
    <location>
        <position position="229"/>
    </location>
</feature>
<proteinExistence type="predicted"/>
<gene>
    <name evidence="2" type="ORF">LEA_09301</name>
</gene>
<dbReference type="Gene3D" id="3.40.50.1820">
    <property type="entry name" value="alpha/beta hydrolase"/>
    <property type="match status" value="1"/>
</dbReference>
<sequence>METVLLENREGLTLVGHLRECQKAKRLVIAFHGWRSAWYRDFGLLADFLSREQCSVLYVEQRAQNESEGDYIGFGLTERYDCVDWANWAAERFPGLPVYLMGVSLGGATVLMAAGDILPAAVHGVIADSAYTSPRAIWQHVMGKNLHLPVRAATVIADLLCQKRLNASSGSYSTVEALRNTVVPILLIHGEDDHFVPLKMAFENRDACAAPCKLLVVPGADHAMSYYMG</sequence>
<dbReference type="InterPro" id="IPR052920">
    <property type="entry name" value="DNA-binding_regulatory"/>
</dbReference>
<dbReference type="InterPro" id="IPR000073">
    <property type="entry name" value="AB_hydrolase_1"/>
</dbReference>
<protein>
    <submittedName>
        <fullName evidence="2">Family S9 peptidase</fullName>
    </submittedName>
</protein>
<dbReference type="PANTHER" id="PTHR43358:SF4">
    <property type="entry name" value="ALPHA_BETA HYDROLASE FOLD-1 DOMAIN-CONTAINING PROTEIN"/>
    <property type="match status" value="1"/>
</dbReference>
<name>K1TIM1_9ZZZZ</name>
<reference evidence="2" key="1">
    <citation type="journal article" date="2013" name="Environ. Microbiol.">
        <title>Microbiota from the distal guts of lean and obese adolescents exhibit partial functional redundancy besides clear differences in community structure.</title>
        <authorList>
            <person name="Ferrer M."/>
            <person name="Ruiz A."/>
            <person name="Lanza F."/>
            <person name="Haange S.B."/>
            <person name="Oberbach A."/>
            <person name="Till H."/>
            <person name="Bargiela R."/>
            <person name="Campoy C."/>
            <person name="Segura M.T."/>
            <person name="Richter M."/>
            <person name="von Bergen M."/>
            <person name="Seifert J."/>
            <person name="Suarez A."/>
        </authorList>
    </citation>
    <scope>NUCLEOTIDE SEQUENCE</scope>
</reference>
<dbReference type="SUPFAM" id="SSF53474">
    <property type="entry name" value="alpha/beta-Hydrolases"/>
    <property type="match status" value="1"/>
</dbReference>
<evidence type="ECO:0000313" key="2">
    <source>
        <dbReference type="EMBL" id="EKC67439.1"/>
    </source>
</evidence>
<accession>K1TIM1</accession>
<feature type="domain" description="AB hydrolase-1" evidence="1">
    <location>
        <begin position="30"/>
        <end position="224"/>
    </location>
</feature>
<dbReference type="Pfam" id="PF12697">
    <property type="entry name" value="Abhydrolase_6"/>
    <property type="match status" value="1"/>
</dbReference>
<evidence type="ECO:0000259" key="1">
    <source>
        <dbReference type="Pfam" id="PF12697"/>
    </source>
</evidence>
<dbReference type="PANTHER" id="PTHR43358">
    <property type="entry name" value="ALPHA/BETA-HYDROLASE"/>
    <property type="match status" value="1"/>
</dbReference>
<comment type="caution">
    <text evidence="2">The sequence shown here is derived from an EMBL/GenBank/DDBJ whole genome shotgun (WGS) entry which is preliminary data.</text>
</comment>
<dbReference type="AlphaFoldDB" id="K1TIM1"/>
<dbReference type="EMBL" id="AJWY01006226">
    <property type="protein sequence ID" value="EKC67439.1"/>
    <property type="molecule type" value="Genomic_DNA"/>
</dbReference>
<organism evidence="2">
    <name type="scientific">human gut metagenome</name>
    <dbReference type="NCBI Taxonomy" id="408170"/>
    <lineage>
        <taxon>unclassified sequences</taxon>
        <taxon>metagenomes</taxon>
        <taxon>organismal metagenomes</taxon>
    </lineage>
</organism>